<dbReference type="Proteomes" id="UP000887569">
    <property type="component" value="Unplaced"/>
</dbReference>
<accession>A0A914ZTK1</accession>
<protein>
    <submittedName>
        <fullName evidence="2">Uncharacterized protein</fullName>
    </submittedName>
</protein>
<evidence type="ECO:0000313" key="2">
    <source>
        <dbReference type="WBParaSite" id="PgB21_g006_t01"/>
    </source>
</evidence>
<keyword evidence="1" id="KW-1185">Reference proteome</keyword>
<proteinExistence type="predicted"/>
<name>A0A914ZTK1_PARUN</name>
<dbReference type="WBParaSite" id="PgB21_g006_t01">
    <property type="protein sequence ID" value="PgB21_g006_t01"/>
    <property type="gene ID" value="PgB21_g006"/>
</dbReference>
<evidence type="ECO:0000313" key="1">
    <source>
        <dbReference type="Proteomes" id="UP000887569"/>
    </source>
</evidence>
<reference evidence="2" key="1">
    <citation type="submission" date="2022-11" db="UniProtKB">
        <authorList>
            <consortium name="WormBaseParasite"/>
        </authorList>
    </citation>
    <scope>IDENTIFICATION</scope>
</reference>
<dbReference type="AlphaFoldDB" id="A0A914ZTK1"/>
<sequence>MLQTPDVRGDSVPLVSADVFFSCLFHLPSRCFSCKHVLSPFSVFCKSSYSYFPFSLWKGKTKGRILY</sequence>
<organism evidence="1 2">
    <name type="scientific">Parascaris univalens</name>
    <name type="common">Nematode worm</name>
    <dbReference type="NCBI Taxonomy" id="6257"/>
    <lineage>
        <taxon>Eukaryota</taxon>
        <taxon>Metazoa</taxon>
        <taxon>Ecdysozoa</taxon>
        <taxon>Nematoda</taxon>
        <taxon>Chromadorea</taxon>
        <taxon>Rhabditida</taxon>
        <taxon>Spirurina</taxon>
        <taxon>Ascaridomorpha</taxon>
        <taxon>Ascaridoidea</taxon>
        <taxon>Ascarididae</taxon>
        <taxon>Parascaris</taxon>
    </lineage>
</organism>